<evidence type="ECO:0000313" key="1">
    <source>
        <dbReference type="EMBL" id="SBT02294.1"/>
    </source>
</evidence>
<accession>A0A1A8XC71</accession>
<evidence type="ECO:0000313" key="2">
    <source>
        <dbReference type="Proteomes" id="UP000078546"/>
    </source>
</evidence>
<reference evidence="2" key="1">
    <citation type="submission" date="2016-05" db="EMBL/GenBank/DDBJ databases">
        <authorList>
            <person name="Naeem Raeece"/>
        </authorList>
    </citation>
    <scope>NUCLEOTIDE SEQUENCE [LARGE SCALE GENOMIC DNA]</scope>
</reference>
<sequence length="152" mass="17801">MRKPLYLKIVNFSRYGQAKKEGKNEERAECPLGEQHLTHKEGATKNCHLANFYSNKFDAPIMTFSPMNKKKIFYVHVNEIKSIMWTKMEKKKKKKKKKAMNVSVITPYVYLLVKTLKKIDSSEKKTTKLRGAYKEKKGMKCTHKNENILTIL</sequence>
<dbReference type="Proteomes" id="UP000078546">
    <property type="component" value="Unassembled WGS sequence"/>
</dbReference>
<gene>
    <name evidence="1" type="ORF">POVCU1_075230</name>
</gene>
<proteinExistence type="predicted"/>
<name>A0A1A8XC71_PLAOA</name>
<organism evidence="1 2">
    <name type="scientific">Plasmodium ovale curtisi</name>
    <dbReference type="NCBI Taxonomy" id="864141"/>
    <lineage>
        <taxon>Eukaryota</taxon>
        <taxon>Sar</taxon>
        <taxon>Alveolata</taxon>
        <taxon>Apicomplexa</taxon>
        <taxon>Aconoidasida</taxon>
        <taxon>Haemosporida</taxon>
        <taxon>Plasmodiidae</taxon>
        <taxon>Plasmodium</taxon>
        <taxon>Plasmodium (Plasmodium)</taxon>
    </lineage>
</organism>
<dbReference type="AlphaFoldDB" id="A0A1A8XC71"/>
<dbReference type="EMBL" id="FLQV01003269">
    <property type="protein sequence ID" value="SBT02294.1"/>
    <property type="molecule type" value="Genomic_DNA"/>
</dbReference>
<protein>
    <submittedName>
        <fullName evidence="1">Uncharacterized protein</fullName>
    </submittedName>
</protein>